<keyword evidence="5" id="KW-1185">Reference proteome</keyword>
<feature type="transmembrane region" description="Helical" evidence="1">
    <location>
        <begin position="86"/>
        <end position="104"/>
    </location>
</feature>
<feature type="transmembrane region" description="Helical" evidence="1">
    <location>
        <begin position="217"/>
        <end position="239"/>
    </location>
</feature>
<dbReference type="RefSeq" id="WP_183345237.1">
    <property type="nucleotide sequence ID" value="NZ_JACHNU010000009.1"/>
</dbReference>
<gene>
    <name evidence="4" type="ORF">BDZ31_004454</name>
</gene>
<evidence type="ECO:0000259" key="3">
    <source>
        <dbReference type="SMART" id="SM00014"/>
    </source>
</evidence>
<feature type="transmembrane region" description="Helical" evidence="1">
    <location>
        <begin position="177"/>
        <end position="196"/>
    </location>
</feature>
<name>A0A840IJA5_9ACTN</name>
<keyword evidence="2" id="KW-0732">Signal</keyword>
<organism evidence="4 5">
    <name type="scientific">Conexibacter arvalis</name>
    <dbReference type="NCBI Taxonomy" id="912552"/>
    <lineage>
        <taxon>Bacteria</taxon>
        <taxon>Bacillati</taxon>
        <taxon>Actinomycetota</taxon>
        <taxon>Thermoleophilia</taxon>
        <taxon>Solirubrobacterales</taxon>
        <taxon>Conexibacteraceae</taxon>
        <taxon>Conexibacter</taxon>
    </lineage>
</organism>
<accession>A0A840IJA5</accession>
<feature type="signal peptide" evidence="2">
    <location>
        <begin position="1"/>
        <end position="23"/>
    </location>
</feature>
<keyword evidence="1" id="KW-0812">Transmembrane</keyword>
<dbReference type="InterPro" id="IPR036938">
    <property type="entry name" value="PAP2/HPO_sf"/>
</dbReference>
<feature type="transmembrane region" description="Helical" evidence="1">
    <location>
        <begin position="251"/>
        <end position="279"/>
    </location>
</feature>
<feature type="transmembrane region" description="Helical" evidence="1">
    <location>
        <begin position="58"/>
        <end position="79"/>
    </location>
</feature>
<keyword evidence="1" id="KW-1133">Transmembrane helix</keyword>
<dbReference type="Proteomes" id="UP000585272">
    <property type="component" value="Unassembled WGS sequence"/>
</dbReference>
<dbReference type="PROSITE" id="PS51257">
    <property type="entry name" value="PROKAR_LIPOPROTEIN"/>
    <property type="match status" value="1"/>
</dbReference>
<reference evidence="4 5" key="1">
    <citation type="submission" date="2020-08" db="EMBL/GenBank/DDBJ databases">
        <title>Genomic Encyclopedia of Archaeal and Bacterial Type Strains, Phase II (KMG-II): from individual species to whole genera.</title>
        <authorList>
            <person name="Goeker M."/>
        </authorList>
    </citation>
    <scope>NUCLEOTIDE SEQUENCE [LARGE SCALE GENOMIC DNA]</scope>
    <source>
        <strain evidence="4 5">DSM 23288</strain>
    </source>
</reference>
<dbReference type="Pfam" id="PF01569">
    <property type="entry name" value="PAP2"/>
    <property type="match status" value="1"/>
</dbReference>
<feature type="transmembrane region" description="Helical" evidence="1">
    <location>
        <begin position="150"/>
        <end position="171"/>
    </location>
</feature>
<feature type="transmembrane region" description="Helical" evidence="1">
    <location>
        <begin position="124"/>
        <end position="143"/>
    </location>
</feature>
<dbReference type="Gene3D" id="1.20.144.10">
    <property type="entry name" value="Phosphatidic acid phosphatase type 2/haloperoxidase"/>
    <property type="match status" value="1"/>
</dbReference>
<evidence type="ECO:0000256" key="1">
    <source>
        <dbReference type="SAM" id="Phobius"/>
    </source>
</evidence>
<protein>
    <submittedName>
        <fullName evidence="4">Membrane-associated phospholipid phosphatase</fullName>
    </submittedName>
</protein>
<sequence>MRPARPLPLLALALACAAGVAAAYTLLVRTYHGQRLDQGAFDGRSLATPGAHDAAQQLLTTISIGTLALATAALMVQAVVRRRIELALVAGTVIGGSVVTTEALKRLLPRPDLLIDGRIWENSFPSGHATVAFAVAVAATLVAPRPVRRAVALVAVLYGAAIGIAVLAAGWHRPSDVAGAYFVVVLWAAAVALVDSRAARHARDASRAPRPAIARRYVVIGGLLLLAGYLATLGIVAAGRAGAVDWSAVDGAFAGACVTIAGLAAILMAALLAAMRAALPERRDEPERRSSRTFAGR</sequence>
<keyword evidence="1" id="KW-0472">Membrane</keyword>
<dbReference type="EMBL" id="JACHNU010000009">
    <property type="protein sequence ID" value="MBB4664836.1"/>
    <property type="molecule type" value="Genomic_DNA"/>
</dbReference>
<feature type="domain" description="Phosphatidic acid phosphatase type 2/haloperoxidase" evidence="3">
    <location>
        <begin position="85"/>
        <end position="192"/>
    </location>
</feature>
<comment type="caution">
    <text evidence="4">The sequence shown here is derived from an EMBL/GenBank/DDBJ whole genome shotgun (WGS) entry which is preliminary data.</text>
</comment>
<dbReference type="AlphaFoldDB" id="A0A840IJA5"/>
<evidence type="ECO:0000313" key="4">
    <source>
        <dbReference type="EMBL" id="MBB4664836.1"/>
    </source>
</evidence>
<feature type="chain" id="PRO_5032490515" evidence="2">
    <location>
        <begin position="24"/>
        <end position="297"/>
    </location>
</feature>
<dbReference type="InterPro" id="IPR000326">
    <property type="entry name" value="PAP2/HPO"/>
</dbReference>
<evidence type="ECO:0000256" key="2">
    <source>
        <dbReference type="SAM" id="SignalP"/>
    </source>
</evidence>
<dbReference type="SMART" id="SM00014">
    <property type="entry name" value="acidPPc"/>
    <property type="match status" value="1"/>
</dbReference>
<dbReference type="SUPFAM" id="SSF48317">
    <property type="entry name" value="Acid phosphatase/Vanadium-dependent haloperoxidase"/>
    <property type="match status" value="1"/>
</dbReference>
<proteinExistence type="predicted"/>
<evidence type="ECO:0000313" key="5">
    <source>
        <dbReference type="Proteomes" id="UP000585272"/>
    </source>
</evidence>